<gene>
    <name evidence="11" type="primary">bsh</name>
    <name evidence="11" type="ORF">H9897_00945</name>
</gene>
<organism evidence="11 12">
    <name type="scientific">Candidatus Ureaplasma intestinipullorum</name>
    <dbReference type="NCBI Taxonomy" id="2838770"/>
    <lineage>
        <taxon>Bacteria</taxon>
        <taxon>Bacillati</taxon>
        <taxon>Mycoplasmatota</taxon>
        <taxon>Mycoplasmoidales</taxon>
        <taxon>Mycoplasmoidaceae</taxon>
        <taxon>Ureaplasma</taxon>
    </lineage>
</organism>
<comment type="catalytic activity">
    <reaction evidence="8">
        <text>cholate + taurine = taurocholate + H2O</text>
        <dbReference type="Rhea" id="RHEA:47108"/>
        <dbReference type="ChEBI" id="CHEBI:15377"/>
        <dbReference type="ChEBI" id="CHEBI:29747"/>
        <dbReference type="ChEBI" id="CHEBI:36257"/>
        <dbReference type="ChEBI" id="CHEBI:507393"/>
    </reaction>
    <physiologicalReaction direction="right-to-left" evidence="8">
        <dbReference type="Rhea" id="RHEA:47110"/>
    </physiologicalReaction>
</comment>
<dbReference type="EMBL" id="JAHLFM010000017">
    <property type="protein sequence ID" value="MBU3830718.1"/>
    <property type="molecule type" value="Genomic_DNA"/>
</dbReference>
<evidence type="ECO:0000256" key="8">
    <source>
        <dbReference type="ARBA" id="ARBA00047285"/>
    </source>
</evidence>
<sequence>MCTAISLKTKKNFYFGRNLDLDYSFNYDVIVTPRNFEFKLRKSRSFKTKFAMFGMGIVVNNTPLYFESMNEKGLCVAGLNFPFFAHYNSVDANKINLAPFEIIPYILGNFINVSEAKKELESVNIIDEAFSVNMPNAPLHWIITDADENSIVLESTKDGLHIYDNPYCVLTNSPSFDYHYLNVFNYKYLSSERALNNLSPKLKLINLSEGLGSFGLPGDVSSPSRFVRAIYNKFNAYIDEDENKNIVQFFNILNSVSMIKGSVVTNDNKYEVTQYSCCLDYNNLIYYYKSYDNTLIKAFVIKNEYIISNELTIHKLELEPEFDYVNN</sequence>
<reference evidence="11" key="1">
    <citation type="journal article" date="2021" name="PeerJ">
        <title>Extensive microbial diversity within the chicken gut microbiome revealed by metagenomics and culture.</title>
        <authorList>
            <person name="Gilroy R."/>
            <person name="Ravi A."/>
            <person name="Getino M."/>
            <person name="Pursley I."/>
            <person name="Horton D.L."/>
            <person name="Alikhan N.F."/>
            <person name="Baker D."/>
            <person name="Gharbi K."/>
            <person name="Hall N."/>
            <person name="Watson M."/>
            <person name="Adriaenssens E.M."/>
            <person name="Foster-Nyarko E."/>
            <person name="Jarju S."/>
            <person name="Secka A."/>
            <person name="Antonio M."/>
            <person name="Oren A."/>
            <person name="Chaudhuri R.R."/>
            <person name="La Ragione R."/>
            <person name="Hildebrand F."/>
            <person name="Pallen M.J."/>
        </authorList>
    </citation>
    <scope>NUCLEOTIDE SEQUENCE</scope>
    <source>
        <strain evidence="11">A5-1222</strain>
    </source>
</reference>
<dbReference type="InterPro" id="IPR029055">
    <property type="entry name" value="Ntn_hydrolases_N"/>
</dbReference>
<dbReference type="InterPro" id="IPR052193">
    <property type="entry name" value="Peptidase_C59"/>
</dbReference>
<evidence type="ECO:0000256" key="2">
    <source>
        <dbReference type="ARBA" id="ARBA00006625"/>
    </source>
</evidence>
<comment type="similarity">
    <text evidence="2">Belongs to the peptidase C59 family.</text>
</comment>
<dbReference type="InterPro" id="IPR029132">
    <property type="entry name" value="CBAH/NAAA_C"/>
</dbReference>
<dbReference type="SUPFAM" id="SSF56235">
    <property type="entry name" value="N-terminal nucleophile aminohydrolases (Ntn hydrolases)"/>
    <property type="match status" value="1"/>
</dbReference>
<accession>A0A9E2NVX1</accession>
<evidence type="ECO:0000256" key="3">
    <source>
        <dbReference type="ARBA" id="ARBA00022801"/>
    </source>
</evidence>
<dbReference type="NCBIfam" id="NF038245">
    <property type="entry name" value="bile_salt_hydro"/>
    <property type="match status" value="1"/>
</dbReference>
<reference evidence="11" key="2">
    <citation type="submission" date="2021-04" db="EMBL/GenBank/DDBJ databases">
        <authorList>
            <person name="Gilroy R."/>
        </authorList>
    </citation>
    <scope>NUCLEOTIDE SEQUENCE</scope>
    <source>
        <strain evidence="11">A5-1222</strain>
    </source>
</reference>
<dbReference type="Gene3D" id="3.60.60.10">
    <property type="entry name" value="Penicillin V Acylase, Chain A"/>
    <property type="match status" value="1"/>
</dbReference>
<comment type="catalytic activity">
    <reaction evidence="9">
        <text>taurodeoxycholate + H2O = deoxycholate + taurine</text>
        <dbReference type="Rhea" id="RHEA:47556"/>
        <dbReference type="ChEBI" id="CHEBI:15377"/>
        <dbReference type="ChEBI" id="CHEBI:23614"/>
        <dbReference type="ChEBI" id="CHEBI:36261"/>
        <dbReference type="ChEBI" id="CHEBI:507393"/>
    </reaction>
    <physiologicalReaction direction="left-to-right" evidence="9">
        <dbReference type="Rhea" id="RHEA:47557"/>
    </physiologicalReaction>
</comment>
<dbReference type="GO" id="GO:0006629">
    <property type="term" value="P:lipid metabolic process"/>
    <property type="evidence" value="ECO:0007669"/>
    <property type="project" value="UniProtKB-KW"/>
</dbReference>
<evidence type="ECO:0000256" key="4">
    <source>
        <dbReference type="ARBA" id="ARBA00023098"/>
    </source>
</evidence>
<feature type="domain" description="Choloylglycine hydrolase/NAAA C-terminal" evidence="10">
    <location>
        <begin position="2"/>
        <end position="311"/>
    </location>
</feature>
<evidence type="ECO:0000256" key="7">
    <source>
        <dbReference type="ARBA" id="ARBA00044806"/>
    </source>
</evidence>
<dbReference type="GO" id="GO:0045302">
    <property type="term" value="F:choloylglycine hydrolase activity"/>
    <property type="evidence" value="ECO:0007669"/>
    <property type="project" value="UniProtKB-EC"/>
</dbReference>
<evidence type="ECO:0000313" key="12">
    <source>
        <dbReference type="Proteomes" id="UP000824247"/>
    </source>
</evidence>
<dbReference type="AlphaFoldDB" id="A0A9E2NVX1"/>
<dbReference type="EC" id="3.5.1.24" evidence="5"/>
<evidence type="ECO:0000313" key="11">
    <source>
        <dbReference type="EMBL" id="MBU3830718.1"/>
    </source>
</evidence>
<keyword evidence="4" id="KW-0443">Lipid metabolism</keyword>
<keyword evidence="3 11" id="KW-0378">Hydrolase</keyword>
<evidence type="ECO:0000259" key="10">
    <source>
        <dbReference type="Pfam" id="PF02275"/>
    </source>
</evidence>
<evidence type="ECO:0000256" key="1">
    <source>
        <dbReference type="ARBA" id="ARBA00004860"/>
    </source>
</evidence>
<proteinExistence type="inferred from homology"/>
<comment type="pathway">
    <text evidence="1">Lipid metabolism; bile acid biosynthesis.</text>
</comment>
<dbReference type="Proteomes" id="UP000824247">
    <property type="component" value="Unassembled WGS sequence"/>
</dbReference>
<dbReference type="Pfam" id="PF02275">
    <property type="entry name" value="CBAH"/>
    <property type="match status" value="1"/>
</dbReference>
<evidence type="ECO:0000256" key="5">
    <source>
        <dbReference type="ARBA" id="ARBA00044769"/>
    </source>
</evidence>
<evidence type="ECO:0000256" key="6">
    <source>
        <dbReference type="ARBA" id="ARBA00044804"/>
    </source>
</evidence>
<name>A0A9E2NVX1_9BACT</name>
<protein>
    <recommendedName>
        <fullName evidence="5">choloylglycine hydrolase</fullName>
        <ecNumber evidence="5">3.5.1.24</ecNumber>
    </recommendedName>
    <alternativeName>
        <fullName evidence="6">Bile salt hydrolase</fullName>
    </alternativeName>
    <alternativeName>
        <fullName evidence="7">Choloylglycine hydrolase</fullName>
    </alternativeName>
</protein>
<dbReference type="PANTHER" id="PTHR35527">
    <property type="entry name" value="CHOLOYLGLYCINE HYDROLASE"/>
    <property type="match status" value="1"/>
</dbReference>
<evidence type="ECO:0000256" key="9">
    <source>
        <dbReference type="ARBA" id="ARBA00048897"/>
    </source>
</evidence>
<dbReference type="CDD" id="cd00542">
    <property type="entry name" value="Ntn_PVA"/>
    <property type="match status" value="1"/>
</dbReference>
<comment type="caution">
    <text evidence="11">The sequence shown here is derived from an EMBL/GenBank/DDBJ whole genome shotgun (WGS) entry which is preliminary data.</text>
</comment>
<dbReference type="InterPro" id="IPR047711">
    <property type="entry name" value="CBAH"/>
</dbReference>
<dbReference type="PANTHER" id="PTHR35527:SF2">
    <property type="entry name" value="HYDROLASE"/>
    <property type="match status" value="1"/>
</dbReference>